<feature type="domain" description="CN hydrolase" evidence="9">
    <location>
        <begin position="203"/>
        <end position="456"/>
    </location>
</feature>
<evidence type="ECO:0000256" key="2">
    <source>
        <dbReference type="ARBA" id="ARBA00022475"/>
    </source>
</evidence>
<keyword evidence="2 8" id="KW-1003">Cell membrane</keyword>
<evidence type="ECO:0000256" key="4">
    <source>
        <dbReference type="ARBA" id="ARBA00022692"/>
    </source>
</evidence>
<keyword evidence="6 8" id="KW-0472">Membrane</keyword>
<dbReference type="InterPro" id="IPR036526">
    <property type="entry name" value="C-N_Hydrolase_sf"/>
</dbReference>
<accession>A0ABN1H723</accession>
<sequence>MRPRLSLAVLAGIALALAFPPYDLWPLAFPAVAALSLLVRDLTPKRAAAVGYVYALAFFLTLIRWLHVIGWDAMIVLSLLESAFYAPAAIAMAWSYRYRAWPLIHAGLWVLVEALRSRQPLGGFPWGKLAFGVVDSPLAALASIGGSPLVSAGVAAAGTALAAVVLAARSGRVRPAGVLAGGTLAGVLACLAIPLPTSGGSSATVALVQGNVPRAGLSLAAQRDAVITNHLTATHQLAADIRAGKVPAPQMVIWPENASDEDPFRDPDVFARMNDAVRDVGADTLIGTVLDAPPDHVTNTAIVWSPTSGPGQRYTKRKLVPFGEYIPMRDLMTKFIGRLALIPRDFLPGTESGVLDLGGTRVGDVICFEVAFDGLVRETVRDGGKLLVVQTNNATYGRTGQPEQQLAISRLRSIEHGRAMVIAATSGISGVIRADGSVEHRTQEFTQRVIVAEVPLRGAKTLATRLGAWVELALCLPVGVLLVTAWLRRFRARRAGDPVTVASP</sequence>
<protein>
    <recommendedName>
        <fullName evidence="8">Apolipoprotein N-acyltransferase</fullName>
        <shortName evidence="8">ALP N-acyltransferase</shortName>
        <ecNumber evidence="8">2.3.1.269</ecNumber>
    </recommendedName>
</protein>
<organism evidence="10 11">
    <name type="scientific">Sporichthya brevicatena</name>
    <dbReference type="NCBI Taxonomy" id="171442"/>
    <lineage>
        <taxon>Bacteria</taxon>
        <taxon>Bacillati</taxon>
        <taxon>Actinomycetota</taxon>
        <taxon>Actinomycetes</taxon>
        <taxon>Sporichthyales</taxon>
        <taxon>Sporichthyaceae</taxon>
        <taxon>Sporichthya</taxon>
    </lineage>
</organism>
<comment type="function">
    <text evidence="8">Catalyzes the phospholipid dependent N-acylation of the N-terminal cysteine of apolipoprotein, the last step in lipoprotein maturation.</text>
</comment>
<keyword evidence="5 8" id="KW-1133">Transmembrane helix</keyword>
<reference evidence="10 11" key="1">
    <citation type="journal article" date="2019" name="Int. J. Syst. Evol. Microbiol.">
        <title>The Global Catalogue of Microorganisms (GCM) 10K type strain sequencing project: providing services to taxonomists for standard genome sequencing and annotation.</title>
        <authorList>
            <consortium name="The Broad Institute Genomics Platform"/>
            <consortium name="The Broad Institute Genome Sequencing Center for Infectious Disease"/>
            <person name="Wu L."/>
            <person name="Ma J."/>
        </authorList>
    </citation>
    <scope>NUCLEOTIDE SEQUENCE [LARGE SCALE GENOMIC DNA]</scope>
    <source>
        <strain evidence="10 11">JCM 10671</strain>
    </source>
</reference>
<keyword evidence="4 8" id="KW-0812">Transmembrane</keyword>
<feature type="transmembrane region" description="Helical" evidence="8">
    <location>
        <begin position="176"/>
        <end position="195"/>
    </location>
</feature>
<dbReference type="PANTHER" id="PTHR38686:SF1">
    <property type="entry name" value="APOLIPOPROTEIN N-ACYLTRANSFERASE"/>
    <property type="match status" value="1"/>
</dbReference>
<dbReference type="Pfam" id="PF20154">
    <property type="entry name" value="LNT_N"/>
    <property type="match status" value="1"/>
</dbReference>
<dbReference type="RefSeq" id="WP_344607801.1">
    <property type="nucleotide sequence ID" value="NZ_BAAAHE010000040.1"/>
</dbReference>
<dbReference type="InterPro" id="IPR004563">
    <property type="entry name" value="Apolipo_AcylTrfase"/>
</dbReference>
<comment type="catalytic activity">
    <reaction evidence="8">
        <text>N-terminal S-1,2-diacyl-sn-glyceryl-L-cysteinyl-[lipoprotein] + a glycerophospholipid = N-acyl-S-1,2-diacyl-sn-glyceryl-L-cysteinyl-[lipoprotein] + a 2-acyl-sn-glycero-3-phospholipid + H(+)</text>
        <dbReference type="Rhea" id="RHEA:48228"/>
        <dbReference type="Rhea" id="RHEA-COMP:14681"/>
        <dbReference type="Rhea" id="RHEA-COMP:14684"/>
        <dbReference type="ChEBI" id="CHEBI:15378"/>
        <dbReference type="ChEBI" id="CHEBI:136912"/>
        <dbReference type="ChEBI" id="CHEBI:140656"/>
        <dbReference type="ChEBI" id="CHEBI:140657"/>
        <dbReference type="ChEBI" id="CHEBI:140660"/>
        <dbReference type="EC" id="2.3.1.269"/>
    </reaction>
</comment>
<evidence type="ECO:0000256" key="6">
    <source>
        <dbReference type="ARBA" id="ARBA00023136"/>
    </source>
</evidence>
<keyword evidence="3 8" id="KW-0808">Transferase</keyword>
<dbReference type="InterPro" id="IPR003010">
    <property type="entry name" value="C-N_Hydrolase"/>
</dbReference>
<feature type="transmembrane region" description="Helical" evidence="8">
    <location>
        <begin position="46"/>
        <end position="66"/>
    </location>
</feature>
<comment type="caution">
    <text evidence="10">The sequence shown here is derived from an EMBL/GenBank/DDBJ whole genome shotgun (WGS) entry which is preliminary data.</text>
</comment>
<dbReference type="SUPFAM" id="SSF56317">
    <property type="entry name" value="Carbon-nitrogen hydrolase"/>
    <property type="match status" value="1"/>
</dbReference>
<feature type="transmembrane region" description="Helical" evidence="8">
    <location>
        <begin position="73"/>
        <end position="94"/>
    </location>
</feature>
<evidence type="ECO:0000256" key="3">
    <source>
        <dbReference type="ARBA" id="ARBA00022679"/>
    </source>
</evidence>
<comment type="caution">
    <text evidence="8">Lacks conserved residue(s) required for the propagation of feature annotation.</text>
</comment>
<dbReference type="CDD" id="cd07571">
    <property type="entry name" value="ALP_N-acyl_transferase"/>
    <property type="match status" value="1"/>
</dbReference>
<evidence type="ECO:0000256" key="8">
    <source>
        <dbReference type="HAMAP-Rule" id="MF_01148"/>
    </source>
</evidence>
<comment type="similarity">
    <text evidence="8">Belongs to the CN hydrolase family. Apolipoprotein N-acyltransferase subfamily.</text>
</comment>
<feature type="transmembrane region" description="Helical" evidence="8">
    <location>
        <begin position="152"/>
        <end position="169"/>
    </location>
</feature>
<evidence type="ECO:0000259" key="9">
    <source>
        <dbReference type="PROSITE" id="PS50263"/>
    </source>
</evidence>
<keyword evidence="11" id="KW-1185">Reference proteome</keyword>
<feature type="transmembrane region" description="Helical" evidence="8">
    <location>
        <begin position="466"/>
        <end position="487"/>
    </location>
</feature>
<evidence type="ECO:0000256" key="7">
    <source>
        <dbReference type="ARBA" id="ARBA00023315"/>
    </source>
</evidence>
<name>A0ABN1H723_9ACTN</name>
<keyword evidence="7 8" id="KW-0012">Acyltransferase</keyword>
<dbReference type="Pfam" id="PF00795">
    <property type="entry name" value="CN_hydrolase"/>
    <property type="match status" value="1"/>
</dbReference>
<dbReference type="InterPro" id="IPR045378">
    <property type="entry name" value="LNT_N"/>
</dbReference>
<dbReference type="PROSITE" id="PS50263">
    <property type="entry name" value="CN_HYDROLASE"/>
    <property type="match status" value="1"/>
</dbReference>
<dbReference type="NCBIfam" id="TIGR00546">
    <property type="entry name" value="lnt"/>
    <property type="match status" value="1"/>
</dbReference>
<comment type="pathway">
    <text evidence="8">Protein modification; lipoprotein biosynthesis (N-acyl transfer).</text>
</comment>
<evidence type="ECO:0000256" key="5">
    <source>
        <dbReference type="ARBA" id="ARBA00022989"/>
    </source>
</evidence>
<evidence type="ECO:0000313" key="10">
    <source>
        <dbReference type="EMBL" id="GAA0631085.1"/>
    </source>
</evidence>
<dbReference type="Gene3D" id="3.60.110.10">
    <property type="entry name" value="Carbon-nitrogen hydrolase"/>
    <property type="match status" value="1"/>
</dbReference>
<dbReference type="PANTHER" id="PTHR38686">
    <property type="entry name" value="APOLIPOPROTEIN N-ACYLTRANSFERASE"/>
    <property type="match status" value="1"/>
</dbReference>
<dbReference type="Proteomes" id="UP001500957">
    <property type="component" value="Unassembled WGS sequence"/>
</dbReference>
<dbReference type="EMBL" id="BAAAHE010000040">
    <property type="protein sequence ID" value="GAA0631085.1"/>
    <property type="molecule type" value="Genomic_DNA"/>
</dbReference>
<dbReference type="HAMAP" id="MF_01148">
    <property type="entry name" value="Lnt"/>
    <property type="match status" value="1"/>
</dbReference>
<evidence type="ECO:0000256" key="1">
    <source>
        <dbReference type="ARBA" id="ARBA00004651"/>
    </source>
</evidence>
<dbReference type="EC" id="2.3.1.269" evidence="8"/>
<gene>
    <name evidence="8 10" type="primary">lnt</name>
    <name evidence="10" type="ORF">GCM10009547_38690</name>
</gene>
<evidence type="ECO:0000313" key="11">
    <source>
        <dbReference type="Proteomes" id="UP001500957"/>
    </source>
</evidence>
<proteinExistence type="inferred from homology"/>
<comment type="subcellular location">
    <subcellularLocation>
        <location evidence="1 8">Cell membrane</location>
        <topology evidence="1 8">Multi-pass membrane protein</topology>
    </subcellularLocation>
</comment>